<dbReference type="NCBIfam" id="TIGR01207">
    <property type="entry name" value="rmlA"/>
    <property type="match status" value="1"/>
</dbReference>
<evidence type="ECO:0000313" key="13">
    <source>
        <dbReference type="Proteomes" id="UP000683139"/>
    </source>
</evidence>
<dbReference type="PANTHER" id="PTHR43532">
    <property type="entry name" value="GLUCOSE-1-PHOSPHATE THYMIDYLYLTRANSFERASE"/>
    <property type="match status" value="1"/>
</dbReference>
<evidence type="ECO:0000256" key="2">
    <source>
        <dbReference type="ARBA" id="ARBA00010480"/>
    </source>
</evidence>
<dbReference type="EC" id="2.7.7.24" evidence="3 10"/>
<evidence type="ECO:0000313" key="12">
    <source>
        <dbReference type="EMBL" id="GIP19105.1"/>
    </source>
</evidence>
<comment type="cofactor">
    <cofactor evidence="1">
        <name>Mg(2+)</name>
        <dbReference type="ChEBI" id="CHEBI:18420"/>
    </cofactor>
</comment>
<evidence type="ECO:0000256" key="10">
    <source>
        <dbReference type="RuleBase" id="RU003706"/>
    </source>
</evidence>
<feature type="domain" description="Nucleotidyl transferase" evidence="11">
    <location>
        <begin position="2"/>
        <end position="238"/>
    </location>
</feature>
<dbReference type="Pfam" id="PF00483">
    <property type="entry name" value="NTP_transferase"/>
    <property type="match status" value="1"/>
</dbReference>
<evidence type="ECO:0000256" key="5">
    <source>
        <dbReference type="ARBA" id="ARBA00022679"/>
    </source>
</evidence>
<dbReference type="GO" id="GO:0008879">
    <property type="term" value="F:glucose-1-phosphate thymidylyltransferase activity"/>
    <property type="evidence" value="ECO:0007669"/>
    <property type="project" value="UniProtKB-EC"/>
</dbReference>
<keyword evidence="7 10" id="KW-0479">Metal-binding</keyword>
<reference evidence="12" key="1">
    <citation type="submission" date="2021-03" db="EMBL/GenBank/DDBJ databases">
        <title>Antimicrobial resistance genes in bacteria isolated from Japanese honey, and their potential for conferring macrolide and lincosamide resistance in the American foulbrood pathogen Paenibacillus larvae.</title>
        <authorList>
            <person name="Okamoto M."/>
            <person name="Kumagai M."/>
            <person name="Kanamori H."/>
            <person name="Takamatsu D."/>
        </authorList>
    </citation>
    <scope>NUCLEOTIDE SEQUENCE</scope>
    <source>
        <strain evidence="12">J40TS1</strain>
    </source>
</reference>
<dbReference type="CDD" id="cd02538">
    <property type="entry name" value="G1P_TT_short"/>
    <property type="match status" value="1"/>
</dbReference>
<dbReference type="AlphaFoldDB" id="A0A919YTB5"/>
<dbReference type="PANTHER" id="PTHR43532:SF1">
    <property type="entry name" value="GLUCOSE-1-PHOSPHATE THYMIDYLYLTRANSFERASE 1"/>
    <property type="match status" value="1"/>
</dbReference>
<dbReference type="FunFam" id="3.90.550.10:FF:000023">
    <property type="entry name" value="Glucose-1-phosphate thymidylyltransferase"/>
    <property type="match status" value="1"/>
</dbReference>
<comment type="caution">
    <text evidence="12">The sequence shown here is derived from an EMBL/GenBank/DDBJ whole genome shotgun (WGS) entry which is preliminary data.</text>
</comment>
<evidence type="ECO:0000256" key="9">
    <source>
        <dbReference type="ARBA" id="ARBA00049336"/>
    </source>
</evidence>
<dbReference type="GO" id="GO:0046872">
    <property type="term" value="F:metal ion binding"/>
    <property type="evidence" value="ECO:0007669"/>
    <property type="project" value="UniProtKB-KW"/>
</dbReference>
<sequence>MKGVILAAGTGSRLFPLTKSISKHLLPIYDKPMVYYPLSVLMLSEIREICIITNEEDRYLYEALLGDGNQFGISITYLSQKSPNGIAEAFLIAEEFIGQETVCLILGDNVFFGQGFTPVLRKAVKLKEGAIVFGYPVHDPERFGIVQFDECKNAILLEEKPKNPSSQYAVTGLYFYDSSVVNIAKTLKASERGELEITDVNKAYLERKKLKVEILGRGFTWLDAGTFSSLLEASQFVETIEKRQGYKIACLEEIAFNQGWITQEEVLSTARRYKNNDYGKYLFKLVGDILD</sequence>
<dbReference type="RefSeq" id="WP_213519761.1">
    <property type="nucleotide sequence ID" value="NZ_BOSE01000012.1"/>
</dbReference>
<keyword evidence="5 10" id="KW-0808">Transferase</keyword>
<dbReference type="InterPro" id="IPR005907">
    <property type="entry name" value="G1P_thy_trans_s"/>
</dbReference>
<protein>
    <recommendedName>
        <fullName evidence="4 10">Glucose-1-phosphate thymidylyltransferase</fullName>
        <ecNumber evidence="3 10">2.7.7.24</ecNumber>
    </recommendedName>
</protein>
<evidence type="ECO:0000256" key="6">
    <source>
        <dbReference type="ARBA" id="ARBA00022695"/>
    </source>
</evidence>
<evidence type="ECO:0000256" key="8">
    <source>
        <dbReference type="ARBA" id="ARBA00022842"/>
    </source>
</evidence>
<dbReference type="InterPro" id="IPR029044">
    <property type="entry name" value="Nucleotide-diphossugar_trans"/>
</dbReference>
<keyword evidence="13" id="KW-1185">Reference proteome</keyword>
<keyword evidence="6 10" id="KW-0548">Nucleotidyltransferase</keyword>
<keyword evidence="8 10" id="KW-0460">Magnesium</keyword>
<dbReference type="EMBL" id="BOSE01000012">
    <property type="protein sequence ID" value="GIP19105.1"/>
    <property type="molecule type" value="Genomic_DNA"/>
</dbReference>
<organism evidence="12 13">
    <name type="scientific">Paenibacillus montaniterrae</name>
    <dbReference type="NCBI Taxonomy" id="429341"/>
    <lineage>
        <taxon>Bacteria</taxon>
        <taxon>Bacillati</taxon>
        <taxon>Bacillota</taxon>
        <taxon>Bacilli</taxon>
        <taxon>Bacillales</taxon>
        <taxon>Paenibacillaceae</taxon>
        <taxon>Paenibacillus</taxon>
    </lineage>
</organism>
<comment type="function">
    <text evidence="10">Catalyzes the formation of dTDP-glucose, from dTTP and glucose 1-phosphate, as well as its pyrophosphorolysis.</text>
</comment>
<evidence type="ECO:0000256" key="7">
    <source>
        <dbReference type="ARBA" id="ARBA00022723"/>
    </source>
</evidence>
<evidence type="ECO:0000259" key="11">
    <source>
        <dbReference type="Pfam" id="PF00483"/>
    </source>
</evidence>
<evidence type="ECO:0000256" key="4">
    <source>
        <dbReference type="ARBA" id="ARBA00017654"/>
    </source>
</evidence>
<evidence type="ECO:0000256" key="1">
    <source>
        <dbReference type="ARBA" id="ARBA00001946"/>
    </source>
</evidence>
<accession>A0A919YTB5</accession>
<comment type="similarity">
    <text evidence="2 10">Belongs to the glucose-1-phosphate thymidylyltransferase family.</text>
</comment>
<comment type="catalytic activity">
    <reaction evidence="9 10">
        <text>dTTP + alpha-D-glucose 1-phosphate + H(+) = dTDP-alpha-D-glucose + diphosphate</text>
        <dbReference type="Rhea" id="RHEA:15225"/>
        <dbReference type="ChEBI" id="CHEBI:15378"/>
        <dbReference type="ChEBI" id="CHEBI:33019"/>
        <dbReference type="ChEBI" id="CHEBI:37568"/>
        <dbReference type="ChEBI" id="CHEBI:57477"/>
        <dbReference type="ChEBI" id="CHEBI:58601"/>
        <dbReference type="EC" id="2.7.7.24"/>
    </reaction>
</comment>
<name>A0A919YTB5_9BACL</name>
<dbReference type="InterPro" id="IPR005835">
    <property type="entry name" value="NTP_transferase_dom"/>
</dbReference>
<dbReference type="Proteomes" id="UP000683139">
    <property type="component" value="Unassembled WGS sequence"/>
</dbReference>
<proteinExistence type="inferred from homology"/>
<dbReference type="Gene3D" id="3.90.550.10">
    <property type="entry name" value="Spore Coat Polysaccharide Biosynthesis Protein SpsA, Chain A"/>
    <property type="match status" value="1"/>
</dbReference>
<gene>
    <name evidence="12" type="primary">rmlA</name>
    <name evidence="12" type="ORF">J40TS1_47470</name>
</gene>
<evidence type="ECO:0000256" key="3">
    <source>
        <dbReference type="ARBA" id="ARBA00012461"/>
    </source>
</evidence>
<dbReference type="SUPFAM" id="SSF53448">
    <property type="entry name" value="Nucleotide-diphospho-sugar transferases"/>
    <property type="match status" value="1"/>
</dbReference>